<keyword evidence="5" id="KW-1185">Reference proteome</keyword>
<dbReference type="SUPFAM" id="SSF53187">
    <property type="entry name" value="Zn-dependent exopeptidases"/>
    <property type="match status" value="1"/>
</dbReference>
<dbReference type="Proteomes" id="UP000016569">
    <property type="component" value="Unassembled WGS sequence"/>
</dbReference>
<feature type="transmembrane region" description="Helical" evidence="2">
    <location>
        <begin position="322"/>
        <end position="348"/>
    </location>
</feature>
<dbReference type="Pfam" id="PF04389">
    <property type="entry name" value="Peptidase_M28"/>
    <property type="match status" value="1"/>
</dbReference>
<evidence type="ECO:0000256" key="2">
    <source>
        <dbReference type="SAM" id="Phobius"/>
    </source>
</evidence>
<feature type="transmembrane region" description="Helical" evidence="2">
    <location>
        <begin position="549"/>
        <end position="573"/>
    </location>
</feature>
<dbReference type="PROSITE" id="PS00758">
    <property type="entry name" value="ARGE_DAPE_CPG2_1"/>
    <property type="match status" value="1"/>
</dbReference>
<feature type="transmembrane region" description="Helical" evidence="2">
    <location>
        <begin position="442"/>
        <end position="461"/>
    </location>
</feature>
<comment type="caution">
    <text evidence="4">The sequence shown here is derived from an EMBL/GenBank/DDBJ whole genome shotgun (WGS) entry which is preliminary data.</text>
</comment>
<feature type="transmembrane region" description="Helical" evidence="2">
    <location>
        <begin position="418"/>
        <end position="435"/>
    </location>
</feature>
<evidence type="ECO:0000313" key="5">
    <source>
        <dbReference type="Proteomes" id="UP000016569"/>
    </source>
</evidence>
<dbReference type="Gene3D" id="3.40.630.10">
    <property type="entry name" value="Zn peptidases"/>
    <property type="match status" value="1"/>
</dbReference>
<keyword evidence="2" id="KW-1133">Transmembrane helix</keyword>
<feature type="transmembrane region" description="Helical" evidence="2">
    <location>
        <begin position="368"/>
        <end position="388"/>
    </location>
</feature>
<keyword evidence="1" id="KW-0378">Hydrolase</keyword>
<accession>A0A8E0NCR4</accession>
<proteinExistence type="predicted"/>
<feature type="transmembrane region" description="Helical" evidence="2">
    <location>
        <begin position="517"/>
        <end position="537"/>
    </location>
</feature>
<feature type="domain" description="Peptidase M28" evidence="3">
    <location>
        <begin position="66"/>
        <end position="258"/>
    </location>
</feature>
<sequence length="583" mass="61188">MDIEEIAQAPHPTGSEENGRVRAYLTGRMAELGLNPSEQAGALSERSVERLARWGDEQAAERQITNLIGVLPGRDRDGPAVLLMAHHDTVWDSPGAADDSTGVAAILEAVRAIQARGPAERDLIVLFTDAEELGLDGMRLFLDEHPLAQRVGMVVNLEARGGGGRASMFETGPGNAQTVRAFTRAMDRVEGGANSNSLAVLVYENMPNGTDYTLARERGIAGVNLAFIGRAHQYHDPASTPEALDRGSVQHIGEKALEAADHFIRADALPAATNNAVYSDLLGLVFIQYAPWVGWLVLAAAAGLLIVAVWRGRKVGAVTFAGMGLGALGGLWLAISGVVLATAMRGLAGPSMSRAGSPELYYAMLRRLPWLEAGVVLSLLAAALILFGSAQGRRRLVAGRLILATIAVLTLYEFSWVILVLGLVAVGGALYSGWMKAARFSAWTGLIALMLVLGVVVQILAPTAAFLIAWPVLGAALAAAVGGLIDPRLERHVSLWPAVIVTAVLGGWLFALGHWTFLGVGMDLPGVLALIAMAAMLARPLAPTSRRGLEILAVLAAVALIAGAGLALGARIIEPVPTEGHAT</sequence>
<keyword evidence="2" id="KW-0812">Transmembrane</keyword>
<name>A0A8E0NCR4_9CAUL</name>
<keyword evidence="2" id="KW-0472">Membrane</keyword>
<dbReference type="GO" id="GO:0006508">
    <property type="term" value="P:proteolysis"/>
    <property type="evidence" value="ECO:0007669"/>
    <property type="project" value="InterPro"/>
</dbReference>
<reference evidence="5" key="1">
    <citation type="journal article" date="2013" name="Genome Announc.">
        <title>Draft Genome Sequence of the Dimorphic Prosthecate Bacterium Brevundimonas abyssalis TAR-001T.</title>
        <authorList>
            <person name="Tsubouchi T."/>
            <person name="Nishi S."/>
            <person name="Usui K."/>
            <person name="Shimane Y."/>
            <person name="Takaki Y."/>
            <person name="Maruyama T."/>
            <person name="Hatada Y."/>
        </authorList>
    </citation>
    <scope>NUCLEOTIDE SEQUENCE [LARGE SCALE GENOMIC DNA]</scope>
    <source>
        <strain evidence="5">TAR-001</strain>
    </source>
</reference>
<evidence type="ECO:0000313" key="4">
    <source>
        <dbReference type="EMBL" id="GAD59914.1"/>
    </source>
</evidence>
<feature type="transmembrane region" description="Helical" evidence="2">
    <location>
        <begin position="395"/>
        <end position="412"/>
    </location>
</feature>
<feature type="transmembrane region" description="Helical" evidence="2">
    <location>
        <begin position="493"/>
        <end position="511"/>
    </location>
</feature>
<dbReference type="EMBL" id="BATC01000043">
    <property type="protein sequence ID" value="GAD59914.1"/>
    <property type="molecule type" value="Genomic_DNA"/>
</dbReference>
<evidence type="ECO:0000259" key="3">
    <source>
        <dbReference type="Pfam" id="PF04389"/>
    </source>
</evidence>
<dbReference type="InterPro" id="IPR045175">
    <property type="entry name" value="M28_fam"/>
</dbReference>
<feature type="transmembrane region" description="Helical" evidence="2">
    <location>
        <begin position="467"/>
        <end position="486"/>
    </location>
</feature>
<dbReference type="PANTHER" id="PTHR12147">
    <property type="entry name" value="METALLOPEPTIDASE M28 FAMILY MEMBER"/>
    <property type="match status" value="1"/>
</dbReference>
<dbReference type="PANTHER" id="PTHR12147:SF26">
    <property type="entry name" value="PEPTIDASE M28 DOMAIN-CONTAINING PROTEIN"/>
    <property type="match status" value="1"/>
</dbReference>
<dbReference type="GO" id="GO:0008235">
    <property type="term" value="F:metalloexopeptidase activity"/>
    <property type="evidence" value="ECO:0007669"/>
    <property type="project" value="InterPro"/>
</dbReference>
<gene>
    <name evidence="4" type="ORF">MBEBAB_2164</name>
</gene>
<feature type="transmembrane region" description="Helical" evidence="2">
    <location>
        <begin position="289"/>
        <end position="310"/>
    </location>
</feature>
<dbReference type="AlphaFoldDB" id="A0A8E0NCR4"/>
<organism evidence="4 5">
    <name type="scientific">Brevundimonas abyssalis TAR-001</name>
    <dbReference type="NCBI Taxonomy" id="1391729"/>
    <lineage>
        <taxon>Bacteria</taxon>
        <taxon>Pseudomonadati</taxon>
        <taxon>Pseudomonadota</taxon>
        <taxon>Alphaproteobacteria</taxon>
        <taxon>Caulobacterales</taxon>
        <taxon>Caulobacteraceae</taxon>
        <taxon>Brevundimonas</taxon>
    </lineage>
</organism>
<protein>
    <submittedName>
        <fullName evidence="4">Peptidase, M20/M25/M40 family</fullName>
    </submittedName>
</protein>
<dbReference type="InterPro" id="IPR007484">
    <property type="entry name" value="Peptidase_M28"/>
</dbReference>
<evidence type="ECO:0000256" key="1">
    <source>
        <dbReference type="ARBA" id="ARBA00022801"/>
    </source>
</evidence>
<dbReference type="InterPro" id="IPR001261">
    <property type="entry name" value="ArgE/DapE_CS"/>
</dbReference>